<dbReference type="Proteomes" id="UP001280121">
    <property type="component" value="Unassembled WGS sequence"/>
</dbReference>
<evidence type="ECO:0000313" key="1">
    <source>
        <dbReference type="EMBL" id="KAK2634882.1"/>
    </source>
</evidence>
<name>A0AAD9TF02_9ROSI</name>
<dbReference type="SUPFAM" id="SSF56219">
    <property type="entry name" value="DNase I-like"/>
    <property type="match status" value="1"/>
</dbReference>
<comment type="caution">
    <text evidence="1">The sequence shown here is derived from an EMBL/GenBank/DDBJ whole genome shotgun (WGS) entry which is preliminary data.</text>
</comment>
<accession>A0AAD9TF02</accession>
<reference evidence="1" key="1">
    <citation type="journal article" date="2023" name="Plant J.">
        <title>Genome sequences and population genomics provide insights into the demographic history, inbreeding, and mutation load of two 'living fossil' tree species of Dipteronia.</title>
        <authorList>
            <person name="Feng Y."/>
            <person name="Comes H.P."/>
            <person name="Chen J."/>
            <person name="Zhu S."/>
            <person name="Lu R."/>
            <person name="Zhang X."/>
            <person name="Li P."/>
            <person name="Qiu J."/>
            <person name="Olsen K.M."/>
            <person name="Qiu Y."/>
        </authorList>
    </citation>
    <scope>NUCLEOTIDE SEQUENCE</scope>
    <source>
        <strain evidence="1">KIB01</strain>
    </source>
</reference>
<dbReference type="EMBL" id="JANJYI010000009">
    <property type="protein sequence ID" value="KAK2634882.1"/>
    <property type="molecule type" value="Genomic_DNA"/>
</dbReference>
<organism evidence="1 2">
    <name type="scientific">Dipteronia dyeriana</name>
    <dbReference type="NCBI Taxonomy" id="168575"/>
    <lineage>
        <taxon>Eukaryota</taxon>
        <taxon>Viridiplantae</taxon>
        <taxon>Streptophyta</taxon>
        <taxon>Embryophyta</taxon>
        <taxon>Tracheophyta</taxon>
        <taxon>Spermatophyta</taxon>
        <taxon>Magnoliopsida</taxon>
        <taxon>eudicotyledons</taxon>
        <taxon>Gunneridae</taxon>
        <taxon>Pentapetalae</taxon>
        <taxon>rosids</taxon>
        <taxon>malvids</taxon>
        <taxon>Sapindales</taxon>
        <taxon>Sapindaceae</taxon>
        <taxon>Hippocastanoideae</taxon>
        <taxon>Acereae</taxon>
        <taxon>Dipteronia</taxon>
    </lineage>
</organism>
<dbReference type="AlphaFoldDB" id="A0AAD9TF02"/>
<keyword evidence="2" id="KW-1185">Reference proteome</keyword>
<protein>
    <recommendedName>
        <fullName evidence="3">Endonuclease/exonuclease/phosphatase</fullName>
    </recommendedName>
</protein>
<dbReference type="InterPro" id="IPR036691">
    <property type="entry name" value="Endo/exonu/phosph_ase_sf"/>
</dbReference>
<evidence type="ECO:0000313" key="2">
    <source>
        <dbReference type="Proteomes" id="UP001280121"/>
    </source>
</evidence>
<gene>
    <name evidence="1" type="ORF">Ddye_029674</name>
</gene>
<proteinExistence type="predicted"/>
<evidence type="ECO:0008006" key="3">
    <source>
        <dbReference type="Google" id="ProtNLM"/>
    </source>
</evidence>
<sequence>MPGGEGTVRTDRESYQLEKLWRRISNMQTFGCRVTIDAYEPLKRYIRVDLMGTGKVTIMSLGYERLHGFCFKMGEYPMSGDNRDVMTEANLRLGAWLRTNSPPKRNQSCPFSQSEKGVRNRADLDLIQWMHIVEDELTKNGSPFSEGGEISIANEELGMACSSDGSLRGIGVLSNECKTETEISTSRSLRGLSETIRCFIWNIRRAFRTLLSLKQVDDNGRSARICMFWDSNVHVDLLSYTRFHIDVKMRSHGSRVWRLTGFYGHPDTTQRRYSWTLLKRLHELSFLPWPCVGDFNENF</sequence>